<evidence type="ECO:0000313" key="9">
    <source>
        <dbReference type="Proteomes" id="UP000566071"/>
    </source>
</evidence>
<dbReference type="InterPro" id="IPR036922">
    <property type="entry name" value="Rieske_2Fe-2S_sf"/>
</dbReference>
<evidence type="ECO:0000256" key="1">
    <source>
        <dbReference type="ARBA" id="ARBA00022714"/>
    </source>
</evidence>
<proteinExistence type="predicted"/>
<gene>
    <name evidence="8" type="ORF">HK413_10970</name>
</gene>
<dbReference type="PRINTS" id="PR00162">
    <property type="entry name" value="RIESKE"/>
</dbReference>
<evidence type="ECO:0000256" key="3">
    <source>
        <dbReference type="ARBA" id="ARBA00023004"/>
    </source>
</evidence>
<dbReference type="PROSITE" id="PS51296">
    <property type="entry name" value="RIESKE"/>
    <property type="match status" value="1"/>
</dbReference>
<dbReference type="EMBL" id="JABFCR010000050">
    <property type="protein sequence ID" value="NNU34499.1"/>
    <property type="molecule type" value="Genomic_DNA"/>
</dbReference>
<keyword evidence="4" id="KW-0411">Iron-sulfur</keyword>
<keyword evidence="1" id="KW-0001">2Fe-2S</keyword>
<dbReference type="Pfam" id="PF00355">
    <property type="entry name" value="Rieske"/>
    <property type="match status" value="1"/>
</dbReference>
<dbReference type="PANTHER" id="PTHR10134">
    <property type="entry name" value="CYTOCHROME B-C1 COMPLEX SUBUNIT RIESKE, MITOCHONDRIAL"/>
    <property type="match status" value="1"/>
</dbReference>
<sequence length="148" mass="14799">MERDEFLSKLGIGALAVCMGSCPAACSKGSDATPSNNNGGGVNPPASGTTITADLSSSLTAIGDTKVSNGVIIVRTAAGNAASSFTAVQVACTHEGTAINYNNSQSLFICPLHGSIFSKSGAVVQGPATTALKQYTVTITNNTLTVVT</sequence>
<comment type="cofactor">
    <cofactor evidence="6">
        <name>[2Fe-2S] cluster</name>
        <dbReference type="ChEBI" id="CHEBI:190135"/>
    </cofactor>
</comment>
<keyword evidence="2" id="KW-0479">Metal-binding</keyword>
<dbReference type="Proteomes" id="UP000566071">
    <property type="component" value="Unassembled WGS sequence"/>
</dbReference>
<dbReference type="InterPro" id="IPR005805">
    <property type="entry name" value="Rieske_Fe-S_prot_C"/>
</dbReference>
<dbReference type="RefSeq" id="WP_175270174.1">
    <property type="nucleotide sequence ID" value="NZ_JABFCR010000050.1"/>
</dbReference>
<keyword evidence="5" id="KW-1015">Disulfide bond</keyword>
<evidence type="ECO:0000313" key="8">
    <source>
        <dbReference type="EMBL" id="NNU34499.1"/>
    </source>
</evidence>
<keyword evidence="3" id="KW-0408">Iron</keyword>
<dbReference type="Gene3D" id="2.102.10.10">
    <property type="entry name" value="Rieske [2Fe-2S] iron-sulphur domain"/>
    <property type="match status" value="1"/>
</dbReference>
<comment type="caution">
    <text evidence="8">The sequence shown here is derived from an EMBL/GenBank/DDBJ whole genome shotgun (WGS) entry which is preliminary data.</text>
</comment>
<feature type="domain" description="Rieske" evidence="7">
    <location>
        <begin position="71"/>
        <end position="146"/>
    </location>
</feature>
<organism evidence="8 9">
    <name type="scientific">Mucilaginibacter humi</name>
    <dbReference type="NCBI Taxonomy" id="2732510"/>
    <lineage>
        <taxon>Bacteria</taxon>
        <taxon>Pseudomonadati</taxon>
        <taxon>Bacteroidota</taxon>
        <taxon>Sphingobacteriia</taxon>
        <taxon>Sphingobacteriales</taxon>
        <taxon>Sphingobacteriaceae</taxon>
        <taxon>Mucilaginibacter</taxon>
    </lineage>
</organism>
<reference evidence="8 9" key="1">
    <citation type="submission" date="2020-05" db="EMBL/GenBank/DDBJ databases">
        <authorList>
            <person name="Khan S.A."/>
            <person name="Jeon C.O."/>
            <person name="Chun B.H."/>
        </authorList>
    </citation>
    <scope>NUCLEOTIDE SEQUENCE [LARGE SCALE GENOMIC DNA]</scope>
    <source>
        <strain evidence="8 9">S1162</strain>
    </source>
</reference>
<evidence type="ECO:0000256" key="5">
    <source>
        <dbReference type="ARBA" id="ARBA00023157"/>
    </source>
</evidence>
<dbReference type="InterPro" id="IPR017941">
    <property type="entry name" value="Rieske_2Fe-2S"/>
</dbReference>
<evidence type="ECO:0000256" key="6">
    <source>
        <dbReference type="ARBA" id="ARBA00034078"/>
    </source>
</evidence>
<name>A0ABX1W3R7_9SPHI</name>
<dbReference type="SUPFAM" id="SSF50022">
    <property type="entry name" value="ISP domain"/>
    <property type="match status" value="1"/>
</dbReference>
<evidence type="ECO:0000256" key="4">
    <source>
        <dbReference type="ARBA" id="ARBA00023014"/>
    </source>
</evidence>
<evidence type="ECO:0000256" key="2">
    <source>
        <dbReference type="ARBA" id="ARBA00022723"/>
    </source>
</evidence>
<dbReference type="InterPro" id="IPR014349">
    <property type="entry name" value="Rieske_Fe-S_prot"/>
</dbReference>
<keyword evidence="9" id="KW-1185">Reference proteome</keyword>
<accession>A0ABX1W3R7</accession>
<evidence type="ECO:0000259" key="7">
    <source>
        <dbReference type="PROSITE" id="PS51296"/>
    </source>
</evidence>
<protein>
    <submittedName>
        <fullName evidence="8">Rieske 2Fe-2S domain-containing protein</fullName>
    </submittedName>
</protein>